<dbReference type="Proteomes" id="UP000738376">
    <property type="component" value="Unassembled WGS sequence"/>
</dbReference>
<sequence length="406" mass="46515">MSTYSNTTTKPVIISQSNKKLEKLQFVFVSSCAAWGGSEDLWTKSARFLKKQGFTVHALKNGVPEHKYVQELKDDGIEVKNICILVEFLRKLRFLLNLQFVYKSIKLLKFFKRKNLHQLLKNRLVVIISQGDNFDGIGIAKVFLALNLPYIIISHKASDSIWPCGRKRQIMQDVYSKAKFCFFVSQHNLSLTEAQIGFRLNNAEVVRNPHQAIISEALPYPKIENDTFKIACVGRLWILDKGQDVLLKVLAQDKWQNRNLHVSFFGEGVDQEALLDMLRLLKLENVSFHGFINNILDVWHHHHALIMPSRAEGLPIALVEVMMCGRPAIVTDVGGMSEIIEDDTTGFIATSACFQEIDKVLERAWQRRYEWENIGKQASMSIRKLIPPNPEQVFAHKLIQICRDLN</sequence>
<accession>A0ABX1LUF7</accession>
<evidence type="ECO:0000313" key="1">
    <source>
        <dbReference type="EMBL" id="NMF58661.1"/>
    </source>
</evidence>
<gene>
    <name evidence="1" type="ORF">HC246_11680</name>
</gene>
<dbReference type="Pfam" id="PF13692">
    <property type="entry name" value="Glyco_trans_1_4"/>
    <property type="match status" value="1"/>
</dbReference>
<reference evidence="1 2" key="1">
    <citation type="submission" date="2020-03" db="EMBL/GenBank/DDBJ databases">
        <title>Draft Genome Sequence of 2-Methylisoborneol Producing Pseudanabaena yagii Strain GIHE-NHR1 Isolated from North Han River in South Korea.</title>
        <authorList>
            <person name="Jeong J."/>
        </authorList>
    </citation>
    <scope>NUCLEOTIDE SEQUENCE [LARGE SCALE GENOMIC DNA]</scope>
    <source>
        <strain evidence="1 2">GIHE-NHR1</strain>
    </source>
</reference>
<organism evidence="1 2">
    <name type="scientific">Pseudanabaena yagii GIHE-NHR1</name>
    <dbReference type="NCBI Taxonomy" id="2722753"/>
    <lineage>
        <taxon>Bacteria</taxon>
        <taxon>Bacillati</taxon>
        <taxon>Cyanobacteriota</taxon>
        <taxon>Cyanophyceae</taxon>
        <taxon>Pseudanabaenales</taxon>
        <taxon>Pseudanabaenaceae</taxon>
        <taxon>Pseudanabaena</taxon>
        <taxon>Pseudanabaena yagii</taxon>
    </lineage>
</organism>
<comment type="caution">
    <text evidence="1">The sequence shown here is derived from an EMBL/GenBank/DDBJ whole genome shotgun (WGS) entry which is preliminary data.</text>
</comment>
<dbReference type="PANTHER" id="PTHR12526:SF630">
    <property type="entry name" value="GLYCOSYLTRANSFERASE"/>
    <property type="match status" value="1"/>
</dbReference>
<dbReference type="RefSeq" id="WP_169363536.1">
    <property type="nucleotide sequence ID" value="NZ_JAAVJL010000001.1"/>
</dbReference>
<dbReference type="PANTHER" id="PTHR12526">
    <property type="entry name" value="GLYCOSYLTRANSFERASE"/>
    <property type="match status" value="1"/>
</dbReference>
<dbReference type="SUPFAM" id="SSF53756">
    <property type="entry name" value="UDP-Glycosyltransferase/glycogen phosphorylase"/>
    <property type="match status" value="1"/>
</dbReference>
<protein>
    <submittedName>
        <fullName evidence="1">Glycosyltransferase family 4 protein</fullName>
    </submittedName>
</protein>
<proteinExistence type="predicted"/>
<keyword evidence="2" id="KW-1185">Reference proteome</keyword>
<dbReference type="EMBL" id="JAAVJL010000001">
    <property type="protein sequence ID" value="NMF58661.1"/>
    <property type="molecule type" value="Genomic_DNA"/>
</dbReference>
<name>A0ABX1LUF7_9CYAN</name>
<dbReference type="CDD" id="cd03801">
    <property type="entry name" value="GT4_PimA-like"/>
    <property type="match status" value="1"/>
</dbReference>
<evidence type="ECO:0000313" key="2">
    <source>
        <dbReference type="Proteomes" id="UP000738376"/>
    </source>
</evidence>
<dbReference type="Gene3D" id="3.40.50.2000">
    <property type="entry name" value="Glycogen Phosphorylase B"/>
    <property type="match status" value="2"/>
</dbReference>